<name>A0AA41U1M9_9ACTN</name>
<dbReference type="AlphaFoldDB" id="A0AA41U1M9"/>
<comment type="caution">
    <text evidence="1">The sequence shown here is derived from an EMBL/GenBank/DDBJ whole genome shotgun (WGS) entry which is preliminary data.</text>
</comment>
<accession>A0AA41U1M9</accession>
<evidence type="ECO:0000313" key="1">
    <source>
        <dbReference type="EMBL" id="MCF2529816.1"/>
    </source>
</evidence>
<dbReference type="Proteomes" id="UP001165378">
    <property type="component" value="Unassembled WGS sequence"/>
</dbReference>
<keyword evidence="2" id="KW-1185">Reference proteome</keyword>
<protein>
    <submittedName>
        <fullName evidence="1">Uncharacterized protein</fullName>
    </submittedName>
</protein>
<dbReference type="EMBL" id="JAKFHA010000013">
    <property type="protein sequence ID" value="MCF2529816.1"/>
    <property type="molecule type" value="Genomic_DNA"/>
</dbReference>
<proteinExistence type="predicted"/>
<evidence type="ECO:0000313" key="2">
    <source>
        <dbReference type="Proteomes" id="UP001165378"/>
    </source>
</evidence>
<sequence length="68" mass="7316">MLRKLTGDPACKNGTCPTLWITEAGTGYIVQGRVVDDPEHLAQLGLPAGESAVFVPAEVLEAYFRADR</sequence>
<reference evidence="1" key="1">
    <citation type="submission" date="2022-01" db="EMBL/GenBank/DDBJ databases">
        <title>Genome-Based Taxonomic Classification of the Phylum Actinobacteria.</title>
        <authorList>
            <person name="Gao Y."/>
        </authorList>
    </citation>
    <scope>NUCLEOTIDE SEQUENCE</scope>
    <source>
        <strain evidence="1">KLBMP 8922</strain>
    </source>
</reference>
<dbReference type="RefSeq" id="WP_235054415.1">
    <property type="nucleotide sequence ID" value="NZ_JAKFHA010000013.1"/>
</dbReference>
<gene>
    <name evidence="1" type="ORF">LZ495_21695</name>
</gene>
<organism evidence="1 2">
    <name type="scientific">Yinghuangia soli</name>
    <dbReference type="NCBI Taxonomy" id="2908204"/>
    <lineage>
        <taxon>Bacteria</taxon>
        <taxon>Bacillati</taxon>
        <taxon>Actinomycetota</taxon>
        <taxon>Actinomycetes</taxon>
        <taxon>Kitasatosporales</taxon>
        <taxon>Streptomycetaceae</taxon>
        <taxon>Yinghuangia</taxon>
    </lineage>
</organism>